<proteinExistence type="predicted"/>
<dbReference type="RefSeq" id="XP_007321790.1">
    <property type="nucleotide sequence ID" value="XM_007321728.1"/>
</dbReference>
<dbReference type="AlphaFoldDB" id="F8P5W7"/>
<sequence length="58" mass="6735">MISRQHIVTRADYTIVSGSDSYLAGKLQYILRYEVSWNDFNFFTTLLIFLRKAEAIAS</sequence>
<evidence type="ECO:0000313" key="1">
    <source>
        <dbReference type="EMBL" id="EGO22004.1"/>
    </source>
</evidence>
<gene>
    <name evidence="1" type="ORF">SERLADRAFT_397637</name>
</gene>
<dbReference type="Proteomes" id="UP000008064">
    <property type="component" value="Unassembled WGS sequence"/>
</dbReference>
<accession>F8P5W7</accession>
<protein>
    <submittedName>
        <fullName evidence="1">Uncharacterized protein</fullName>
    </submittedName>
</protein>
<dbReference type="HOGENOM" id="CLU_2980525_0_0_1"/>
<dbReference type="KEGG" id="sla:SERLADRAFT_397637"/>
<name>F8P5W7_SERL9</name>
<dbReference type="EMBL" id="GL945438">
    <property type="protein sequence ID" value="EGO22004.1"/>
    <property type="molecule type" value="Genomic_DNA"/>
</dbReference>
<dbReference type="GeneID" id="18811837"/>
<organism>
    <name type="scientific">Serpula lacrymans var. lacrymans (strain S7.9)</name>
    <name type="common">Dry rot fungus</name>
    <dbReference type="NCBI Taxonomy" id="578457"/>
    <lineage>
        <taxon>Eukaryota</taxon>
        <taxon>Fungi</taxon>
        <taxon>Dikarya</taxon>
        <taxon>Basidiomycota</taxon>
        <taxon>Agaricomycotina</taxon>
        <taxon>Agaricomycetes</taxon>
        <taxon>Agaricomycetidae</taxon>
        <taxon>Boletales</taxon>
        <taxon>Coniophorineae</taxon>
        <taxon>Serpulaceae</taxon>
        <taxon>Serpula</taxon>
    </lineage>
</organism>
<reference evidence="1" key="1">
    <citation type="submission" date="2011-04" db="EMBL/GenBank/DDBJ databases">
        <title>Evolution of plant cell wall degrading machinery underlies the functional diversity of forest fungi.</title>
        <authorList>
            <consortium name="US DOE Joint Genome Institute (JGI-PGF)"/>
            <person name="Eastwood D.C."/>
            <person name="Floudas D."/>
            <person name="Binder M."/>
            <person name="Majcherczyk A."/>
            <person name="Schneider P."/>
            <person name="Aerts A."/>
            <person name="Asiegbu F.O."/>
            <person name="Baker S.E."/>
            <person name="Barry K."/>
            <person name="Bendiksby M."/>
            <person name="Blumentritt M."/>
            <person name="Coutinho P.M."/>
            <person name="Cullen D."/>
            <person name="Cullen D."/>
            <person name="Gathman A."/>
            <person name="Goodell B."/>
            <person name="Henrissat B."/>
            <person name="Ihrmark K."/>
            <person name="Kauserud H."/>
            <person name="Kohler A."/>
            <person name="LaButti K."/>
            <person name="Lapidus A."/>
            <person name="Lavin J.L."/>
            <person name="Lee Y.-H."/>
            <person name="Lindquist E."/>
            <person name="Lilly W."/>
            <person name="Lucas S."/>
            <person name="Morin E."/>
            <person name="Murat C."/>
            <person name="Oguiza J.A."/>
            <person name="Park J."/>
            <person name="Pisabarro A.G."/>
            <person name="Riley R."/>
            <person name="Rosling A."/>
            <person name="Salamov A."/>
            <person name="Schmidt O."/>
            <person name="Schmutz J."/>
            <person name="Skrede I."/>
            <person name="Stenlid J."/>
            <person name="Wiebenga A."/>
            <person name="Xie X."/>
            <person name="Kues U."/>
            <person name="Hibbett D.S."/>
            <person name="Hoffmeister D."/>
            <person name="Hogberg N."/>
            <person name="Martin F."/>
            <person name="Grigoriev I.V."/>
            <person name="Watkinson S.C."/>
        </authorList>
    </citation>
    <scope>NUCLEOTIDE SEQUENCE</scope>
    <source>
        <strain evidence="1">S7.9</strain>
    </source>
</reference>